<reference evidence="7 8" key="1">
    <citation type="journal article" date="2016" name="J. Hazard. Mater.">
        <title>A newly isolated Pseudomonas putida S-1 strain for batch-mode-propanethiol degradation and continuous treatment of propanethiol-containing waste gas.</title>
        <authorList>
            <person name="Chen D.Z."/>
            <person name="Sun Y.M."/>
            <person name="Han L.M."/>
            <person name="Chen J."/>
            <person name="Ye J.X."/>
            <person name="Chen J.M."/>
        </authorList>
    </citation>
    <scope>NUCLEOTIDE SEQUENCE [LARGE SCALE GENOMIC DNA]</scope>
    <source>
        <strain evidence="7 8">S-1</strain>
    </source>
</reference>
<accession>A0ABX8DV46</accession>
<comment type="subunit">
    <text evidence="5">Homodimer; the beta-strands of each monomer intercalate to form a hydrophobic core, while the alpha-helices form wings that extend away from the core.</text>
</comment>
<dbReference type="InterPro" id="IPR036107">
    <property type="entry name" value="CsrA_sf"/>
</dbReference>
<comment type="subcellular location">
    <subcellularLocation>
        <location evidence="5">Cytoplasm</location>
    </subcellularLocation>
</comment>
<evidence type="ECO:0000256" key="4">
    <source>
        <dbReference type="ARBA" id="ARBA00023159"/>
    </source>
</evidence>
<dbReference type="Proteomes" id="UP000678154">
    <property type="component" value="Chromosome"/>
</dbReference>
<dbReference type="HAMAP" id="MF_00167">
    <property type="entry name" value="CsrA"/>
    <property type="match status" value="1"/>
</dbReference>
<dbReference type="EMBL" id="CP074676">
    <property type="protein sequence ID" value="QVL20171.1"/>
    <property type="molecule type" value="Genomic_DNA"/>
</dbReference>
<gene>
    <name evidence="5 7" type="primary">csrA</name>
    <name evidence="7" type="ORF">KH389_06145</name>
</gene>
<keyword evidence="5" id="KW-0678">Repressor</keyword>
<evidence type="ECO:0000313" key="8">
    <source>
        <dbReference type="Proteomes" id="UP000678154"/>
    </source>
</evidence>
<evidence type="ECO:0000256" key="1">
    <source>
        <dbReference type="ARBA" id="ARBA00022490"/>
    </source>
</evidence>
<dbReference type="InterPro" id="IPR003751">
    <property type="entry name" value="CsrA"/>
</dbReference>
<keyword evidence="8" id="KW-1185">Reference proteome</keyword>
<keyword evidence="4 5" id="KW-0010">Activator</keyword>
<proteinExistence type="inferred from homology"/>
<keyword evidence="2 5" id="KW-0810">Translation regulation</keyword>
<evidence type="ECO:0000256" key="2">
    <source>
        <dbReference type="ARBA" id="ARBA00022845"/>
    </source>
</evidence>
<dbReference type="Pfam" id="PF02599">
    <property type="entry name" value="CsrA"/>
    <property type="match status" value="1"/>
</dbReference>
<keyword evidence="1 5" id="KW-0963">Cytoplasm</keyword>
<sequence length="104" mass="11166">MLILSRHAGESIQIGDSVTVVVLGIKGNQVRLAIEAPKGIAVDRQEIAVRKAAGIPRPNAPAPTPPDEPEPLYANRTETEWRQLLADEQAEREAQPTGVSHDAA</sequence>
<feature type="region of interest" description="Disordered" evidence="6">
    <location>
        <begin position="53"/>
        <end position="77"/>
    </location>
</feature>
<evidence type="ECO:0000256" key="3">
    <source>
        <dbReference type="ARBA" id="ARBA00022884"/>
    </source>
</evidence>
<dbReference type="PANTHER" id="PTHR34984:SF1">
    <property type="entry name" value="CARBON STORAGE REGULATOR"/>
    <property type="match status" value="1"/>
</dbReference>
<name>A0ABX8DV46_9PSED</name>
<organism evidence="7 8">
    <name type="scientific">Pseudomonas qingdaonensis</name>
    <dbReference type="NCBI Taxonomy" id="2056231"/>
    <lineage>
        <taxon>Bacteria</taxon>
        <taxon>Pseudomonadati</taxon>
        <taxon>Pseudomonadota</taxon>
        <taxon>Gammaproteobacteria</taxon>
        <taxon>Pseudomonadales</taxon>
        <taxon>Pseudomonadaceae</taxon>
        <taxon>Pseudomonas</taxon>
    </lineage>
</organism>
<evidence type="ECO:0000256" key="5">
    <source>
        <dbReference type="HAMAP-Rule" id="MF_00167"/>
    </source>
</evidence>
<dbReference type="Gene3D" id="2.60.40.4380">
    <property type="entry name" value="Translational regulator CsrA"/>
    <property type="match status" value="1"/>
</dbReference>
<dbReference type="SUPFAM" id="SSF117130">
    <property type="entry name" value="CsrA-like"/>
    <property type="match status" value="1"/>
</dbReference>
<comment type="function">
    <text evidence="5">A key translational regulator that binds mRNA to regulate translation initiation and/or mRNA stability. Mediates global changes in gene expression, shifting from rapid growth to stress survival by linking envelope stress, the stringent response and the catabolite repression systems. Usually binds in the 5'-UTR; binding at or near the Shine-Dalgarno sequence prevents ribosome-binding, repressing translation, binding elsewhere in the 5'-UTR can activate translation and/or stabilize the mRNA. Its function is antagonized by small RNA(s).</text>
</comment>
<keyword evidence="3 5" id="KW-0694">RNA-binding</keyword>
<evidence type="ECO:0000313" key="7">
    <source>
        <dbReference type="EMBL" id="QVL20171.1"/>
    </source>
</evidence>
<evidence type="ECO:0000256" key="6">
    <source>
        <dbReference type="SAM" id="MobiDB-lite"/>
    </source>
</evidence>
<protein>
    <recommendedName>
        <fullName evidence="5">Translational regulator CsrA</fullName>
    </recommendedName>
    <alternativeName>
        <fullName evidence="5">Carbon storage regulator</fullName>
    </alternativeName>
</protein>
<dbReference type="NCBIfam" id="NF002469">
    <property type="entry name" value="PRK01712.1"/>
    <property type="match status" value="1"/>
</dbReference>
<dbReference type="PANTHER" id="PTHR34984">
    <property type="entry name" value="CARBON STORAGE REGULATOR"/>
    <property type="match status" value="1"/>
</dbReference>
<comment type="similarity">
    <text evidence="5">Belongs to the CsrA/RsmA family.</text>
</comment>
<feature type="region of interest" description="Disordered" evidence="6">
    <location>
        <begin position="85"/>
        <end position="104"/>
    </location>
</feature>